<proteinExistence type="predicted"/>
<organism evidence="1">
    <name type="scientific">Anguilla anguilla</name>
    <name type="common">European freshwater eel</name>
    <name type="synonym">Muraena anguilla</name>
    <dbReference type="NCBI Taxonomy" id="7936"/>
    <lineage>
        <taxon>Eukaryota</taxon>
        <taxon>Metazoa</taxon>
        <taxon>Chordata</taxon>
        <taxon>Craniata</taxon>
        <taxon>Vertebrata</taxon>
        <taxon>Euteleostomi</taxon>
        <taxon>Actinopterygii</taxon>
        <taxon>Neopterygii</taxon>
        <taxon>Teleostei</taxon>
        <taxon>Anguilliformes</taxon>
        <taxon>Anguillidae</taxon>
        <taxon>Anguilla</taxon>
    </lineage>
</organism>
<reference evidence="1" key="1">
    <citation type="submission" date="2014-11" db="EMBL/GenBank/DDBJ databases">
        <authorList>
            <person name="Amaro Gonzalez C."/>
        </authorList>
    </citation>
    <scope>NUCLEOTIDE SEQUENCE</scope>
</reference>
<protein>
    <submittedName>
        <fullName evidence="1">Uncharacterized protein</fullName>
    </submittedName>
</protein>
<sequence>MGRYSVDPLHSVSPLTHLLLLSLGRAPLVNKQSSFGKSPVAALTFLPWLLILDLETLKQHCVFHLRTQGYKGRCIW</sequence>
<evidence type="ECO:0000313" key="1">
    <source>
        <dbReference type="EMBL" id="JAI00992.1"/>
    </source>
</evidence>
<dbReference type="EMBL" id="GBXM01007586">
    <property type="protein sequence ID" value="JAI00992.1"/>
    <property type="molecule type" value="Transcribed_RNA"/>
</dbReference>
<reference evidence="1" key="2">
    <citation type="journal article" date="2015" name="Fish Shellfish Immunol.">
        <title>Early steps in the European eel (Anguilla anguilla)-Vibrio vulnificus interaction in the gills: Role of the RtxA13 toxin.</title>
        <authorList>
            <person name="Callol A."/>
            <person name="Pajuelo D."/>
            <person name="Ebbesson L."/>
            <person name="Teles M."/>
            <person name="MacKenzie S."/>
            <person name="Amaro C."/>
        </authorList>
    </citation>
    <scope>NUCLEOTIDE SEQUENCE</scope>
</reference>
<name>A0A0E9XEW4_ANGAN</name>
<dbReference type="AlphaFoldDB" id="A0A0E9XEW4"/>
<accession>A0A0E9XEW4</accession>